<dbReference type="InterPro" id="IPR005607">
    <property type="entry name" value="BSD_dom"/>
</dbReference>
<feature type="region of interest" description="Disordered" evidence="1">
    <location>
        <begin position="1"/>
        <end position="21"/>
    </location>
</feature>
<dbReference type="PANTHER" id="PTHR16019">
    <property type="entry name" value="SYNAPSE-ASSOCIATED PROTEIN"/>
    <property type="match status" value="1"/>
</dbReference>
<dbReference type="AlphaFoldDB" id="A0A9W9DM03"/>
<feature type="region of interest" description="Disordered" evidence="1">
    <location>
        <begin position="78"/>
        <end position="120"/>
    </location>
</feature>
<feature type="domain" description="BSD" evidence="2">
    <location>
        <begin position="317"/>
        <end position="351"/>
    </location>
</feature>
<dbReference type="SUPFAM" id="SSF140383">
    <property type="entry name" value="BSD domain-like"/>
    <property type="match status" value="1"/>
</dbReference>
<dbReference type="PANTHER" id="PTHR16019:SF5">
    <property type="entry name" value="BSD DOMAIN-CONTAINING PROTEIN 1"/>
    <property type="match status" value="1"/>
</dbReference>
<dbReference type="Proteomes" id="UP001150238">
    <property type="component" value="Unassembled WGS sequence"/>
</dbReference>
<feature type="compositionally biased region" description="Acidic residues" evidence="1">
    <location>
        <begin position="451"/>
        <end position="463"/>
    </location>
</feature>
<feature type="compositionally biased region" description="Polar residues" evidence="1">
    <location>
        <begin position="411"/>
        <end position="426"/>
    </location>
</feature>
<evidence type="ECO:0000313" key="3">
    <source>
        <dbReference type="EMBL" id="KAJ4477029.1"/>
    </source>
</evidence>
<comment type="caution">
    <text evidence="3">The sequence shown here is derived from an EMBL/GenBank/DDBJ whole genome shotgun (WGS) entry which is preliminary data.</text>
</comment>
<sequence length="463" mass="50464">MNYLDPYDVAGGSNTPPTQINEQSLNDEVSQVIGQLGRFWGGFKKQSQNALEVARKDLTEVVSQAQKELHKFTGDALNEAQPSSSLSGPQSEELHPRSSSETLKPDAAVSSENASASSSTTSVQNLFSRLQTSLPPNVVSTVQANLPESLKHLSENTDFAQFRTTLTSEFQRLQGVTLTQAEEYVHKSEILLRDAMKEAGEVLRDAVKVLPPDENTSNNTGLIWDGSDMWMLPSESGDIPTSGKGKGKGKANSQNAVATRAEALLKRLRSDPNILKHDPEVDGGVYLQWIASDIDSESGGIDGTHWRAKIDETLQSEDGKTLQATFDILVPSELSQDVFWKRYFFRVHQIQVEENKRKTLLQGTMENEEDFSWEDDEADDSSASIATAARNTEAPKVQSLDPDPAVKKSPDPSSQVNTPANTSPRVSSEESYDVVSGNVSASGEGKKGNEAAEESSDGDSDWE</sequence>
<dbReference type="EMBL" id="JANVFS010000019">
    <property type="protein sequence ID" value="KAJ4477029.1"/>
    <property type="molecule type" value="Genomic_DNA"/>
</dbReference>
<proteinExistence type="predicted"/>
<reference evidence="3" key="2">
    <citation type="journal article" date="2023" name="Proc. Natl. Acad. Sci. U.S.A.">
        <title>A global phylogenomic analysis of the shiitake genus Lentinula.</title>
        <authorList>
            <person name="Sierra-Patev S."/>
            <person name="Min B."/>
            <person name="Naranjo-Ortiz M."/>
            <person name="Looney B."/>
            <person name="Konkel Z."/>
            <person name="Slot J.C."/>
            <person name="Sakamoto Y."/>
            <person name="Steenwyk J.L."/>
            <person name="Rokas A."/>
            <person name="Carro J."/>
            <person name="Camarero S."/>
            <person name="Ferreira P."/>
            <person name="Molpeceres G."/>
            <person name="Ruiz-Duenas F.J."/>
            <person name="Serrano A."/>
            <person name="Henrissat B."/>
            <person name="Drula E."/>
            <person name="Hughes K.W."/>
            <person name="Mata J.L."/>
            <person name="Ishikawa N.K."/>
            <person name="Vargas-Isla R."/>
            <person name="Ushijima S."/>
            <person name="Smith C.A."/>
            <person name="Donoghue J."/>
            <person name="Ahrendt S."/>
            <person name="Andreopoulos W."/>
            <person name="He G."/>
            <person name="LaButti K."/>
            <person name="Lipzen A."/>
            <person name="Ng V."/>
            <person name="Riley R."/>
            <person name="Sandor L."/>
            <person name="Barry K."/>
            <person name="Martinez A.T."/>
            <person name="Xiao Y."/>
            <person name="Gibbons J.G."/>
            <person name="Terashima K."/>
            <person name="Grigoriev I.V."/>
            <person name="Hibbett D."/>
        </authorList>
    </citation>
    <scope>NUCLEOTIDE SEQUENCE</scope>
    <source>
        <strain evidence="3">Sp2 HRB7682 ss15</strain>
    </source>
</reference>
<reference evidence="3" key="1">
    <citation type="submission" date="2022-08" db="EMBL/GenBank/DDBJ databases">
        <authorList>
            <consortium name="DOE Joint Genome Institute"/>
            <person name="Min B."/>
            <person name="Riley R."/>
            <person name="Sierra-Patev S."/>
            <person name="Naranjo-Ortiz M."/>
            <person name="Looney B."/>
            <person name="Konkel Z."/>
            <person name="Slot J.C."/>
            <person name="Sakamoto Y."/>
            <person name="Steenwyk J.L."/>
            <person name="Rokas A."/>
            <person name="Carro J."/>
            <person name="Camarero S."/>
            <person name="Ferreira P."/>
            <person name="Molpeceres G."/>
            <person name="Ruiz-Duenas F.J."/>
            <person name="Serrano A."/>
            <person name="Henrissat B."/>
            <person name="Drula E."/>
            <person name="Hughes K.W."/>
            <person name="Mata J.L."/>
            <person name="Ishikawa N.K."/>
            <person name="Vargas-Isla R."/>
            <person name="Ushijima S."/>
            <person name="Smith C.A."/>
            <person name="Ahrendt S."/>
            <person name="Andreopoulos W."/>
            <person name="He G."/>
            <person name="Labutti K."/>
            <person name="Lipzen A."/>
            <person name="Ng V."/>
            <person name="Sandor L."/>
            <person name="Barry K."/>
            <person name="Martinez A.T."/>
            <person name="Xiao Y."/>
            <person name="Gibbons J.G."/>
            <person name="Terashima K."/>
            <person name="Hibbett D.S."/>
            <person name="Grigoriev I.V."/>
        </authorList>
    </citation>
    <scope>NUCLEOTIDE SEQUENCE</scope>
    <source>
        <strain evidence="3">Sp2 HRB7682 ss15</strain>
    </source>
</reference>
<dbReference type="GO" id="GO:0005737">
    <property type="term" value="C:cytoplasm"/>
    <property type="evidence" value="ECO:0007669"/>
    <property type="project" value="TreeGrafter"/>
</dbReference>
<evidence type="ECO:0000259" key="2">
    <source>
        <dbReference type="PROSITE" id="PS50858"/>
    </source>
</evidence>
<feature type="region of interest" description="Disordered" evidence="1">
    <location>
        <begin position="388"/>
        <end position="463"/>
    </location>
</feature>
<name>A0A9W9DM03_9AGAR</name>
<feature type="compositionally biased region" description="Polar residues" evidence="1">
    <location>
        <begin position="80"/>
        <end position="90"/>
    </location>
</feature>
<evidence type="ECO:0000256" key="1">
    <source>
        <dbReference type="SAM" id="MobiDB-lite"/>
    </source>
</evidence>
<dbReference type="InterPro" id="IPR051494">
    <property type="entry name" value="BSD_domain-containing"/>
</dbReference>
<dbReference type="Pfam" id="PF03909">
    <property type="entry name" value="BSD"/>
    <property type="match status" value="1"/>
</dbReference>
<dbReference type="Gene3D" id="1.10.3970.10">
    <property type="entry name" value="BSD domain"/>
    <property type="match status" value="1"/>
</dbReference>
<evidence type="ECO:0000313" key="4">
    <source>
        <dbReference type="Proteomes" id="UP001150238"/>
    </source>
</evidence>
<protein>
    <recommendedName>
        <fullName evidence="2">BSD domain-containing protein</fullName>
    </recommendedName>
</protein>
<feature type="compositionally biased region" description="Polar residues" evidence="1">
    <location>
        <begin position="12"/>
        <end position="21"/>
    </location>
</feature>
<feature type="compositionally biased region" description="Low complexity" evidence="1">
    <location>
        <begin position="107"/>
        <end position="120"/>
    </location>
</feature>
<dbReference type="PROSITE" id="PS50858">
    <property type="entry name" value="BSD"/>
    <property type="match status" value="1"/>
</dbReference>
<organism evidence="3 4">
    <name type="scientific">Lentinula lateritia</name>
    <dbReference type="NCBI Taxonomy" id="40482"/>
    <lineage>
        <taxon>Eukaryota</taxon>
        <taxon>Fungi</taxon>
        <taxon>Dikarya</taxon>
        <taxon>Basidiomycota</taxon>
        <taxon>Agaricomycotina</taxon>
        <taxon>Agaricomycetes</taxon>
        <taxon>Agaricomycetidae</taxon>
        <taxon>Agaricales</taxon>
        <taxon>Marasmiineae</taxon>
        <taxon>Omphalotaceae</taxon>
        <taxon>Lentinula</taxon>
    </lineage>
</organism>
<accession>A0A9W9DM03</accession>
<gene>
    <name evidence="3" type="ORF">C8J55DRAFT_456751</name>
</gene>
<dbReference type="InterPro" id="IPR035925">
    <property type="entry name" value="BSD_dom_sf"/>
</dbReference>